<dbReference type="GO" id="GO:0016872">
    <property type="term" value="F:intramolecular lyase activity"/>
    <property type="evidence" value="ECO:0007669"/>
    <property type="project" value="InterPro"/>
</dbReference>
<feature type="transmembrane region" description="Helical" evidence="8">
    <location>
        <begin position="6"/>
        <end position="24"/>
    </location>
</feature>
<evidence type="ECO:0000313" key="9">
    <source>
        <dbReference type="EMBL" id="MDN4487688.1"/>
    </source>
</evidence>
<name>A0AAW7M4K2_9MICO</name>
<evidence type="ECO:0000256" key="8">
    <source>
        <dbReference type="SAM" id="Phobius"/>
    </source>
</evidence>
<comment type="caution">
    <text evidence="9">The sequence shown here is derived from an EMBL/GenBank/DDBJ whole genome shotgun (WGS) entry which is preliminary data.</text>
</comment>
<accession>A0AAW7M4K2</accession>
<evidence type="ECO:0000256" key="1">
    <source>
        <dbReference type="ARBA" id="ARBA00004141"/>
    </source>
</evidence>
<organism evidence="9 10">
    <name type="scientific">Demequina lignilytica</name>
    <dbReference type="NCBI Taxonomy" id="3051663"/>
    <lineage>
        <taxon>Bacteria</taxon>
        <taxon>Bacillati</taxon>
        <taxon>Actinomycetota</taxon>
        <taxon>Actinomycetes</taxon>
        <taxon>Micrococcales</taxon>
        <taxon>Demequinaceae</taxon>
        <taxon>Demequina</taxon>
    </lineage>
</organism>
<dbReference type="GO" id="GO:0016117">
    <property type="term" value="P:carotenoid biosynthetic process"/>
    <property type="evidence" value="ECO:0007669"/>
    <property type="project" value="UniProtKB-KW"/>
</dbReference>
<dbReference type="NCBIfam" id="TIGR03462">
    <property type="entry name" value="CarR_dom_SF"/>
    <property type="match status" value="1"/>
</dbReference>
<dbReference type="InterPro" id="IPR017825">
    <property type="entry name" value="Lycopene_cyclase_dom"/>
</dbReference>
<evidence type="ECO:0000256" key="4">
    <source>
        <dbReference type="ARBA" id="ARBA00022746"/>
    </source>
</evidence>
<reference evidence="9" key="1">
    <citation type="submission" date="2023-06" db="EMBL/GenBank/DDBJ databases">
        <title>Sysu t00039.</title>
        <authorList>
            <person name="Gao L."/>
            <person name="Fang B.-Z."/>
            <person name="Li W.-J."/>
        </authorList>
    </citation>
    <scope>NUCLEOTIDE SEQUENCE</scope>
    <source>
        <strain evidence="9">SYSU T00039</strain>
    </source>
</reference>
<evidence type="ECO:0000313" key="10">
    <source>
        <dbReference type="Proteomes" id="UP001172737"/>
    </source>
</evidence>
<dbReference type="GO" id="GO:0016020">
    <property type="term" value="C:membrane"/>
    <property type="evidence" value="ECO:0007669"/>
    <property type="project" value="UniProtKB-SubCell"/>
</dbReference>
<comment type="subcellular location">
    <subcellularLocation>
        <location evidence="1">Membrane</location>
        <topology evidence="1">Multi-pass membrane protein</topology>
    </subcellularLocation>
</comment>
<gene>
    <name evidence="9" type="ORF">QQX10_05840</name>
</gene>
<keyword evidence="10" id="KW-1185">Reference proteome</keyword>
<proteinExistence type="predicted"/>
<sequence length="111" mass="12110">MSQFAYLAALVVSIGGLAVLDLRYRIALFDQPRRTLLTVGLAAAAFLAWDAAGVGLGIFFIGGAPYLTGVVLAPEVPLEELFFLILLVYQTLLLWRWLDRRARAATREGAS</sequence>
<feature type="transmembrane region" description="Helical" evidence="8">
    <location>
        <begin position="36"/>
        <end position="61"/>
    </location>
</feature>
<dbReference type="EMBL" id="JAUHPX010000003">
    <property type="protein sequence ID" value="MDN4487688.1"/>
    <property type="molecule type" value="Genomic_DNA"/>
</dbReference>
<keyword evidence="3 8" id="KW-0812">Transmembrane</keyword>
<evidence type="ECO:0000256" key="3">
    <source>
        <dbReference type="ARBA" id="ARBA00022692"/>
    </source>
</evidence>
<evidence type="ECO:0000256" key="6">
    <source>
        <dbReference type="ARBA" id="ARBA00023136"/>
    </source>
</evidence>
<keyword evidence="5 8" id="KW-1133">Transmembrane helix</keyword>
<comment type="pathway">
    <text evidence="2">Carotenoid biosynthesis.</text>
</comment>
<evidence type="ECO:0000256" key="7">
    <source>
        <dbReference type="ARBA" id="ARBA00023235"/>
    </source>
</evidence>
<dbReference type="AlphaFoldDB" id="A0AAW7M4K2"/>
<dbReference type="RefSeq" id="WP_301119025.1">
    <property type="nucleotide sequence ID" value="NZ_JAUHPX010000003.1"/>
</dbReference>
<keyword evidence="6 8" id="KW-0472">Membrane</keyword>
<keyword evidence="4" id="KW-0125">Carotenoid biosynthesis</keyword>
<evidence type="ECO:0000256" key="5">
    <source>
        <dbReference type="ARBA" id="ARBA00022989"/>
    </source>
</evidence>
<keyword evidence="7" id="KW-0413">Isomerase</keyword>
<protein>
    <submittedName>
        <fullName evidence="9">Lycopene cyclase domain-containing protein</fullName>
    </submittedName>
</protein>
<dbReference type="Proteomes" id="UP001172737">
    <property type="component" value="Unassembled WGS sequence"/>
</dbReference>
<evidence type="ECO:0000256" key="2">
    <source>
        <dbReference type="ARBA" id="ARBA00004829"/>
    </source>
</evidence>
<dbReference type="GO" id="GO:0045436">
    <property type="term" value="F:lycopene beta cyclase activity"/>
    <property type="evidence" value="ECO:0007669"/>
    <property type="project" value="UniProtKB-ARBA"/>
</dbReference>
<feature type="transmembrane region" description="Helical" evidence="8">
    <location>
        <begin position="81"/>
        <end position="98"/>
    </location>
</feature>